<dbReference type="PANTHER" id="PTHR11937">
    <property type="entry name" value="ACTIN"/>
    <property type="match status" value="1"/>
</dbReference>
<evidence type="ECO:0000256" key="1">
    <source>
        <dbReference type="RuleBase" id="RU000487"/>
    </source>
</evidence>
<dbReference type="AlphaFoldDB" id="A0A1E3P4Y2"/>
<gene>
    <name evidence="3" type="ORF">WICANDRAFT_92581</name>
</gene>
<dbReference type="Proteomes" id="UP000094112">
    <property type="component" value="Unassembled WGS sequence"/>
</dbReference>
<reference evidence="3 4" key="1">
    <citation type="journal article" date="2016" name="Proc. Natl. Acad. Sci. U.S.A.">
        <title>Comparative genomics of biotechnologically important yeasts.</title>
        <authorList>
            <person name="Riley R."/>
            <person name="Haridas S."/>
            <person name="Wolfe K.H."/>
            <person name="Lopes M.R."/>
            <person name="Hittinger C.T."/>
            <person name="Goeker M."/>
            <person name="Salamov A.A."/>
            <person name="Wisecaver J.H."/>
            <person name="Long T.M."/>
            <person name="Calvey C.H."/>
            <person name="Aerts A.L."/>
            <person name="Barry K.W."/>
            <person name="Choi C."/>
            <person name="Clum A."/>
            <person name="Coughlan A.Y."/>
            <person name="Deshpande S."/>
            <person name="Douglass A.P."/>
            <person name="Hanson S.J."/>
            <person name="Klenk H.-P."/>
            <person name="LaButti K.M."/>
            <person name="Lapidus A."/>
            <person name="Lindquist E.A."/>
            <person name="Lipzen A.M."/>
            <person name="Meier-Kolthoff J.P."/>
            <person name="Ohm R.A."/>
            <person name="Otillar R.P."/>
            <person name="Pangilinan J.L."/>
            <person name="Peng Y."/>
            <person name="Rokas A."/>
            <person name="Rosa C.A."/>
            <person name="Scheuner C."/>
            <person name="Sibirny A.A."/>
            <person name="Slot J.C."/>
            <person name="Stielow J.B."/>
            <person name="Sun H."/>
            <person name="Kurtzman C.P."/>
            <person name="Blackwell M."/>
            <person name="Grigoriev I.V."/>
            <person name="Jeffries T.W."/>
        </authorList>
    </citation>
    <scope>NUCLEOTIDE SEQUENCE [LARGE SCALE GENOMIC DNA]</scope>
    <source>
        <strain evidence="4">ATCC 58044 / CBS 1984 / NCYC 433 / NRRL Y-366-8</strain>
    </source>
</reference>
<organism evidence="3 4">
    <name type="scientific">Wickerhamomyces anomalus (strain ATCC 58044 / CBS 1984 / NCYC 433 / NRRL Y-366-8)</name>
    <name type="common">Yeast</name>
    <name type="synonym">Hansenula anomala</name>
    <dbReference type="NCBI Taxonomy" id="683960"/>
    <lineage>
        <taxon>Eukaryota</taxon>
        <taxon>Fungi</taxon>
        <taxon>Dikarya</taxon>
        <taxon>Ascomycota</taxon>
        <taxon>Saccharomycotina</taxon>
        <taxon>Saccharomycetes</taxon>
        <taxon>Phaffomycetales</taxon>
        <taxon>Wickerhamomycetaceae</taxon>
        <taxon>Wickerhamomyces</taxon>
    </lineage>
</organism>
<sequence>MSETPQPLSPTADAETPLTGSPAPTSENPKKKNSQAGKKVSAEILERRRVGRLKAAETMARKIKKSGIEKRENALKFSTFESGNLINQKNYFTDYLKKDDQIFILRERKQIRLNKVQMKQGKSVKDQDTPIPGNADEDDEMDDDEAEEIDERVGSKTIVIHPGSRNIRIGLGSDVYPQTFPFVLAIPKDDEFNKQNNYELDEEQQSIIEDNRKLLQRDFKERMRYYKRRILPNSNEIVTNFNKKVTPETIPEHNDIHKTEYFKPTANDRCFIADEALRLDSTDFKLRYPLLTNGRFNEDEYRSFAETLGDIQLFISKTLEKKFQVTKLKQYKAVLVIPDLYDKVYVENFIELLLQMSFQGVAVIQESLASTYGAGVSSACVIDIGAKTTKVSCIDEGMIIPNSRANLSYGGDDITRLFYKLLKESNFPIDYDVNNDFDWPALNQLKEKFITFQDANVTVQLYNFIKRYPSKLSEKYEFKVFDEVMLAPMGLFFPKVFEKVKDFESTPFTNRKSLDVYNGQSNNPTSTTQKNCFENNSYADKIDFEVLKDLLNPDTLEDAKEDEVPTIAALDKVIIQSIANASRYDFSKAKTFYENLLIVGGGAKIEALDFILTDRINIWRPKIL</sequence>
<protein>
    <submittedName>
        <fullName evidence="3">Uncharacterized protein</fullName>
    </submittedName>
</protein>
<comment type="similarity">
    <text evidence="1">Belongs to the actin family.</text>
</comment>
<dbReference type="InterPro" id="IPR004000">
    <property type="entry name" value="Actin"/>
</dbReference>
<accession>A0A1E3P4Y2</accession>
<dbReference type="SMART" id="SM00268">
    <property type="entry name" value="ACTIN"/>
    <property type="match status" value="1"/>
</dbReference>
<dbReference type="Pfam" id="PF00022">
    <property type="entry name" value="Actin"/>
    <property type="match status" value="1"/>
</dbReference>
<dbReference type="GO" id="GO:0006312">
    <property type="term" value="P:mitotic recombination"/>
    <property type="evidence" value="ECO:0007669"/>
    <property type="project" value="EnsemblFungi"/>
</dbReference>
<dbReference type="InterPro" id="IPR043129">
    <property type="entry name" value="ATPase_NBD"/>
</dbReference>
<dbReference type="RefSeq" id="XP_019039501.1">
    <property type="nucleotide sequence ID" value="XM_019186371.1"/>
</dbReference>
<dbReference type="EMBL" id="KV454210">
    <property type="protein sequence ID" value="ODQ60294.1"/>
    <property type="molecule type" value="Genomic_DNA"/>
</dbReference>
<dbReference type="GO" id="GO:0031011">
    <property type="term" value="C:Ino80 complex"/>
    <property type="evidence" value="ECO:0007669"/>
    <property type="project" value="EnsemblFungi"/>
</dbReference>
<feature type="region of interest" description="Disordered" evidence="2">
    <location>
        <begin position="116"/>
        <end position="145"/>
    </location>
</feature>
<dbReference type="GO" id="GO:0003729">
    <property type="term" value="F:mRNA binding"/>
    <property type="evidence" value="ECO:0007669"/>
    <property type="project" value="EnsemblFungi"/>
</dbReference>
<dbReference type="GO" id="GO:0006302">
    <property type="term" value="P:double-strand break repair"/>
    <property type="evidence" value="ECO:0007669"/>
    <property type="project" value="EnsemblFungi"/>
</dbReference>
<dbReference type="SUPFAM" id="SSF53067">
    <property type="entry name" value="Actin-like ATPase domain"/>
    <property type="match status" value="2"/>
</dbReference>
<dbReference type="GO" id="GO:0034080">
    <property type="term" value="P:CENP-A containing chromatin assembly"/>
    <property type="evidence" value="ECO:0007669"/>
    <property type="project" value="EnsemblFungi"/>
</dbReference>
<proteinExistence type="inferred from homology"/>
<dbReference type="OrthoDB" id="5572108at2759"/>
<feature type="compositionally biased region" description="Polar residues" evidence="2">
    <location>
        <begin position="18"/>
        <end position="27"/>
    </location>
</feature>
<evidence type="ECO:0000256" key="2">
    <source>
        <dbReference type="SAM" id="MobiDB-lite"/>
    </source>
</evidence>
<feature type="region of interest" description="Disordered" evidence="2">
    <location>
        <begin position="1"/>
        <end position="44"/>
    </location>
</feature>
<evidence type="ECO:0000313" key="3">
    <source>
        <dbReference type="EMBL" id="ODQ60294.1"/>
    </source>
</evidence>
<keyword evidence="4" id="KW-1185">Reference proteome</keyword>
<dbReference type="GO" id="GO:0006338">
    <property type="term" value="P:chromatin remodeling"/>
    <property type="evidence" value="ECO:0007669"/>
    <property type="project" value="EnsemblFungi"/>
</dbReference>
<dbReference type="Gene3D" id="3.30.420.580">
    <property type="match status" value="1"/>
</dbReference>
<feature type="compositionally biased region" description="Acidic residues" evidence="2">
    <location>
        <begin position="135"/>
        <end position="145"/>
    </location>
</feature>
<name>A0A1E3P4Y2_WICAA</name>
<dbReference type="Gene3D" id="3.30.420.40">
    <property type="match status" value="2"/>
</dbReference>
<dbReference type="STRING" id="683960.A0A1E3P4Y2"/>
<dbReference type="CDD" id="cd10206">
    <property type="entry name" value="ASKHA_NBD_Arp8-like"/>
    <property type="match status" value="1"/>
</dbReference>
<evidence type="ECO:0000313" key="4">
    <source>
        <dbReference type="Proteomes" id="UP000094112"/>
    </source>
</evidence>
<dbReference type="Gene3D" id="3.90.640.10">
    <property type="entry name" value="Actin, Chain A, domain 4"/>
    <property type="match status" value="1"/>
</dbReference>
<dbReference type="GeneID" id="30203617"/>
<feature type="non-terminal residue" evidence="3">
    <location>
        <position position="624"/>
    </location>
</feature>